<name>A0AAU7R1E2_9ACTN</name>
<dbReference type="AlphaFoldDB" id="A0AAU7R1E2"/>
<dbReference type="PANTHER" id="PTHR32309">
    <property type="entry name" value="TYROSINE-PROTEIN KINASE"/>
    <property type="match status" value="1"/>
</dbReference>
<dbReference type="PANTHER" id="PTHR32309:SF13">
    <property type="entry name" value="FERRIC ENTEROBACTIN TRANSPORT PROTEIN FEPE"/>
    <property type="match status" value="1"/>
</dbReference>
<dbReference type="GO" id="GO:0005886">
    <property type="term" value="C:plasma membrane"/>
    <property type="evidence" value="ECO:0007669"/>
    <property type="project" value="TreeGrafter"/>
</dbReference>
<proteinExistence type="predicted"/>
<organism evidence="3">
    <name type="scientific">Micromonospora sp. HUAS YX12</name>
    <dbReference type="NCBI Taxonomy" id="3156396"/>
    <lineage>
        <taxon>Bacteria</taxon>
        <taxon>Bacillati</taxon>
        <taxon>Actinomycetota</taxon>
        <taxon>Actinomycetes</taxon>
        <taxon>Micromonosporales</taxon>
        <taxon>Micromonosporaceae</taxon>
        <taxon>Micromonospora</taxon>
    </lineage>
</organism>
<sequence>MDLAHFRDTIGRRWPIVLALTLLCGALTGVLAERRPPVYRAETQMLVTFAAEKSAAPQPRPPADEAGRLMQRRVKTYATMMNTPRLTRPVIDSLGLPYTTDDLAGRVVASSTVDSLAIDVAVTDRSAGTAAAIAAALAAELQRIAARDLPPAGLGLKAHVAVVRAAAPPQRPEPVRWQWYAAGGALGGLAVGVGIALVLGYRRAGTPVSADVRTLWASMTRRRPPAPAASDAVTSDAAASDTAASDAAASEATASDTAASDAAAGGSAGVPGQADGRVSSPAVKERQAS</sequence>
<dbReference type="EMBL" id="CP157974">
    <property type="protein sequence ID" value="XBT82301.1"/>
    <property type="molecule type" value="Genomic_DNA"/>
</dbReference>
<reference evidence="3" key="1">
    <citation type="submission" date="2024-06" db="EMBL/GenBank/DDBJ databases">
        <title>Micromonospora sp. strain HUAS YX12 genome sequences.</title>
        <authorList>
            <person name="Mo P."/>
        </authorList>
    </citation>
    <scope>NUCLEOTIDE SEQUENCE</scope>
    <source>
        <strain evidence="3">HUAS YX12</strain>
    </source>
</reference>
<keyword evidence="2" id="KW-0812">Transmembrane</keyword>
<feature type="compositionally biased region" description="Low complexity" evidence="1">
    <location>
        <begin position="228"/>
        <end position="265"/>
    </location>
</feature>
<dbReference type="GO" id="GO:0004713">
    <property type="term" value="F:protein tyrosine kinase activity"/>
    <property type="evidence" value="ECO:0007669"/>
    <property type="project" value="TreeGrafter"/>
</dbReference>
<gene>
    <name evidence="3" type="ORF">ABIH81_01990</name>
</gene>
<evidence type="ECO:0000256" key="1">
    <source>
        <dbReference type="SAM" id="MobiDB-lite"/>
    </source>
</evidence>
<keyword evidence="2" id="KW-1133">Transmembrane helix</keyword>
<evidence type="ECO:0000256" key="2">
    <source>
        <dbReference type="SAM" id="Phobius"/>
    </source>
</evidence>
<accession>A0AAU7R1E2</accession>
<evidence type="ECO:0000313" key="3">
    <source>
        <dbReference type="EMBL" id="XBT82301.1"/>
    </source>
</evidence>
<dbReference type="InterPro" id="IPR050445">
    <property type="entry name" value="Bact_polysacc_biosynth/exp"/>
</dbReference>
<feature type="transmembrane region" description="Helical" evidence="2">
    <location>
        <begin position="177"/>
        <end position="199"/>
    </location>
</feature>
<keyword evidence="2" id="KW-0472">Membrane</keyword>
<feature type="region of interest" description="Disordered" evidence="1">
    <location>
        <begin position="222"/>
        <end position="289"/>
    </location>
</feature>
<dbReference type="RefSeq" id="WP_349878745.1">
    <property type="nucleotide sequence ID" value="NZ_CP157974.1"/>
</dbReference>
<protein>
    <submittedName>
        <fullName evidence="3">Lipopolysaccharide biosynthesis protein</fullName>
    </submittedName>
</protein>